<dbReference type="HAMAP" id="MF_02033">
    <property type="entry name" value="FtsA"/>
    <property type="match status" value="1"/>
</dbReference>
<dbReference type="InterPro" id="IPR020823">
    <property type="entry name" value="Cell_div_FtsA"/>
</dbReference>
<feature type="compositionally biased region" description="Basic and acidic residues" evidence="7">
    <location>
        <begin position="421"/>
        <end position="432"/>
    </location>
</feature>
<dbReference type="SUPFAM" id="SSF53067">
    <property type="entry name" value="Actin-like ATPase domain"/>
    <property type="match status" value="2"/>
</dbReference>
<organism evidence="9 10">
    <name type="scientific">Neobacillus pocheonensis</name>
    <dbReference type="NCBI Taxonomy" id="363869"/>
    <lineage>
        <taxon>Bacteria</taxon>
        <taxon>Bacillati</taxon>
        <taxon>Bacillota</taxon>
        <taxon>Bacilli</taxon>
        <taxon>Bacillales</taxon>
        <taxon>Bacillaceae</taxon>
        <taxon>Neobacillus</taxon>
    </lineage>
</organism>
<comment type="similarity">
    <text evidence="5 6">Belongs to the FtsA/MreB family.</text>
</comment>
<evidence type="ECO:0000256" key="6">
    <source>
        <dbReference type="PIRNR" id="PIRNR003101"/>
    </source>
</evidence>
<comment type="function">
    <text evidence="5 6">Cell division protein that is involved in the assembly of the Z ring. May serve as a membrane anchor for the Z ring.</text>
</comment>
<evidence type="ECO:0000313" key="10">
    <source>
        <dbReference type="Proteomes" id="UP001523262"/>
    </source>
</evidence>
<comment type="subcellular location">
    <subcellularLocation>
        <location evidence="5">Cell membrane</location>
        <topology evidence="5">Peripheral membrane protein</topology>
        <orientation evidence="5">Cytoplasmic side</orientation>
    </subcellularLocation>
    <text evidence="5">Localizes to the Z ring in an FtsZ-dependent manner. Targeted to the membrane through a conserved C-terminal amphipathic helix.</text>
</comment>
<protein>
    <recommendedName>
        <fullName evidence="5 6">Cell division protein FtsA</fullName>
    </recommendedName>
</protein>
<dbReference type="NCBIfam" id="TIGR01174">
    <property type="entry name" value="ftsA"/>
    <property type="match status" value="1"/>
</dbReference>
<reference evidence="9 10" key="1">
    <citation type="submission" date="2022-06" db="EMBL/GenBank/DDBJ databases">
        <authorList>
            <person name="Jeon C.O."/>
        </authorList>
    </citation>
    <scope>NUCLEOTIDE SEQUENCE [LARGE SCALE GENOMIC DNA]</scope>
    <source>
        <strain evidence="9 10">KCTC 13943</strain>
    </source>
</reference>
<dbReference type="InterPro" id="IPR043129">
    <property type="entry name" value="ATPase_NBD"/>
</dbReference>
<sequence>MNSNEIYVSLDIGTSSVKVIIGEMVNDSLNIIGVGNVKSEGLRKGSIVDIDETVHSIKRAIEQAERMIGMEIRQVVVGITGNHVMLQPCHGVVAVSSQNREITDDDVARVIDAAQVVSIPPEREIIGVIAKQFIVDGLDEINDPRGMIGVRLEMEGIIITGSKTILHNTLRCVEKAGLDILDITLQPLAAGAFALSKDEKNLGVALIDLGGGSTTLAVFEQGYLKATSVIPVGGDHITKDLSIGLRTSTEDAEKIKIKNGHAFYDDASEEVVFSVPIIGSDQHQQFNQLEISDIIEARMEEIFELIVNEMKRLGLSDLPGGYVLTGGIANMQGVLELAQVILQNRVRIAVPDYIGVREPQYTTAVGLIKYAYKNARLPGGNAGSPPQVSEPIEKRMSKQQQHHQQQQQQHHQQHHQQQPKVKPEKHPEEKMSSKVKKFLGYFFE</sequence>
<dbReference type="EMBL" id="JAMQCR010000001">
    <property type="protein sequence ID" value="MCM2533494.1"/>
    <property type="molecule type" value="Genomic_DNA"/>
</dbReference>
<evidence type="ECO:0000256" key="7">
    <source>
        <dbReference type="SAM" id="MobiDB-lite"/>
    </source>
</evidence>
<feature type="compositionally biased region" description="Low complexity" evidence="7">
    <location>
        <begin position="402"/>
        <end position="420"/>
    </location>
</feature>
<evidence type="ECO:0000256" key="4">
    <source>
        <dbReference type="ARBA" id="ARBA00023306"/>
    </source>
</evidence>
<keyword evidence="2 5" id="KW-0132">Cell division</keyword>
<comment type="subunit">
    <text evidence="5">Self-interacts. Interacts with FtsZ.</text>
</comment>
<feature type="region of interest" description="Disordered" evidence="7">
    <location>
        <begin position="376"/>
        <end position="444"/>
    </location>
</feature>
<dbReference type="CDD" id="cd24048">
    <property type="entry name" value="ASKHA_NBD_FtsA"/>
    <property type="match status" value="1"/>
</dbReference>
<dbReference type="PIRSF" id="PIRSF003101">
    <property type="entry name" value="FtsA"/>
    <property type="match status" value="1"/>
</dbReference>
<evidence type="ECO:0000313" key="9">
    <source>
        <dbReference type="EMBL" id="MCM2533494.1"/>
    </source>
</evidence>
<dbReference type="Pfam" id="PF14450">
    <property type="entry name" value="FtsA"/>
    <property type="match status" value="1"/>
</dbReference>
<keyword evidence="3 5" id="KW-0472">Membrane</keyword>
<dbReference type="Gene3D" id="3.30.420.40">
    <property type="match status" value="2"/>
</dbReference>
<feature type="domain" description="SHS2" evidence="8">
    <location>
        <begin position="7"/>
        <end position="194"/>
    </location>
</feature>
<evidence type="ECO:0000256" key="1">
    <source>
        <dbReference type="ARBA" id="ARBA00022475"/>
    </source>
</evidence>
<dbReference type="PANTHER" id="PTHR32432:SF4">
    <property type="entry name" value="CELL DIVISION PROTEIN FTSA"/>
    <property type="match status" value="1"/>
</dbReference>
<gene>
    <name evidence="5 9" type="primary">ftsA</name>
    <name evidence="9" type="ORF">NDK43_15235</name>
</gene>
<keyword evidence="4 5" id="KW-0131">Cell cycle</keyword>
<name>A0ABT0WBU1_9BACI</name>
<dbReference type="GO" id="GO:0051301">
    <property type="term" value="P:cell division"/>
    <property type="evidence" value="ECO:0007669"/>
    <property type="project" value="UniProtKB-KW"/>
</dbReference>
<evidence type="ECO:0000259" key="8">
    <source>
        <dbReference type="SMART" id="SM00842"/>
    </source>
</evidence>
<dbReference type="SMART" id="SM00842">
    <property type="entry name" value="FtsA"/>
    <property type="match status" value="1"/>
</dbReference>
<proteinExistence type="inferred from homology"/>
<dbReference type="Pfam" id="PF02491">
    <property type="entry name" value="SHS2_FTSA"/>
    <property type="match status" value="1"/>
</dbReference>
<keyword evidence="1 5" id="KW-1003">Cell membrane</keyword>
<evidence type="ECO:0000256" key="2">
    <source>
        <dbReference type="ARBA" id="ARBA00022618"/>
    </source>
</evidence>
<dbReference type="Proteomes" id="UP001523262">
    <property type="component" value="Unassembled WGS sequence"/>
</dbReference>
<evidence type="ECO:0000256" key="5">
    <source>
        <dbReference type="HAMAP-Rule" id="MF_02033"/>
    </source>
</evidence>
<comment type="caution">
    <text evidence="9">The sequence shown here is derived from an EMBL/GenBank/DDBJ whole genome shotgun (WGS) entry which is preliminary data.</text>
</comment>
<dbReference type="Gene3D" id="3.30.1490.110">
    <property type="match status" value="1"/>
</dbReference>
<accession>A0ABT0WBU1</accession>
<dbReference type="PANTHER" id="PTHR32432">
    <property type="entry name" value="CELL DIVISION PROTEIN FTSA-RELATED"/>
    <property type="match status" value="1"/>
</dbReference>
<evidence type="ECO:0000256" key="3">
    <source>
        <dbReference type="ARBA" id="ARBA00023136"/>
    </source>
</evidence>
<dbReference type="InterPro" id="IPR003494">
    <property type="entry name" value="SHS2_FtsA"/>
</dbReference>
<dbReference type="InterPro" id="IPR050696">
    <property type="entry name" value="FtsA/MreB"/>
</dbReference>
<keyword evidence="10" id="KW-1185">Reference proteome</keyword>